<feature type="non-terminal residue" evidence="1">
    <location>
        <position position="714"/>
    </location>
</feature>
<dbReference type="AlphaFoldDB" id="A0A660SIM4"/>
<comment type="caution">
    <text evidence="1">The sequence shown here is derived from an EMBL/GenBank/DDBJ whole genome shotgun (WGS) entry which is preliminary data.</text>
</comment>
<proteinExistence type="predicted"/>
<evidence type="ECO:0000313" key="1">
    <source>
        <dbReference type="EMBL" id="RKX70402.1"/>
    </source>
</evidence>
<gene>
    <name evidence="1" type="ORF">DRP53_05040</name>
</gene>
<dbReference type="InterPro" id="IPR013783">
    <property type="entry name" value="Ig-like_fold"/>
</dbReference>
<protein>
    <submittedName>
        <fullName evidence="1">Uncharacterized protein</fullName>
    </submittedName>
</protein>
<dbReference type="Gene3D" id="2.60.40.10">
    <property type="entry name" value="Immunoglobulins"/>
    <property type="match status" value="1"/>
</dbReference>
<dbReference type="EMBL" id="QNBE01000040">
    <property type="protein sequence ID" value="RKX70402.1"/>
    <property type="molecule type" value="Genomic_DNA"/>
</dbReference>
<name>A0A660SIM4_UNCW3</name>
<sequence>MRKIAIILLVVAVGISFARARRTSGKRLWDIKPIKINDLWMWNSNFGEFGQQEGDRPGGEWPGGSGHMYNFGSGIWIGCLQGDNLGDTLVTMGYNPNSGTGEMVPGLIEQGTGAYSDPNVVVYAYPDLWPPPKDIFPMAPQEAFSLADQWMCFNDADPSYHDPNDTRPIGLEFYMSVYGWNYESNRDMIFYRVTIKNCSGESLYHMYLGICDDPDIGSAGDDIVRVFIDTTFTETIGGQEITYHVDNVGFDYDSDGQEAGWDSVGCIAFDYLQSPYALHDGIDNDRAKDSIFYPSLLPDSLKDEEEIDSAKFTAKVTNPKEWDGDGDGVMDWRDPSMIEQFGMTAFMRFTLEIDPQTDAQRYLTMKGIDYRTLDSIGFMRDDNTSDDKRFIQCTGPFEMAPEDTIVVTFAVICAGFHHPGGAGADSMHLVRRDAIAQFIFDMNWLLPGPPPSPKVTAIPGDNMVTLVWDNTPEITPDPYYEIASNPNSSAYDSLYVEYDFQGYKVYRSVTGKVTDWVLLAQCDLIDTVDTSVIKDTTTPESVRTMPLNTGLFHSFVDTGNSKLGVYRPRNGITYYYAVTSYDFNATTIEGSLKNQFSLESGKSAIAVAPRREPANYIPPTCSIVTVNVSDHPATELTVHLPVPMDVKDNLFVLKFYGVTCDTTSGSKDPVYWYTLTKNGEQIYPDSGRASFVLPFGDSSKVAFSITDGTEIMFK</sequence>
<accession>A0A660SIM4</accession>
<evidence type="ECO:0000313" key="2">
    <source>
        <dbReference type="Proteomes" id="UP000268469"/>
    </source>
</evidence>
<dbReference type="Proteomes" id="UP000268469">
    <property type="component" value="Unassembled WGS sequence"/>
</dbReference>
<organism evidence="1 2">
    <name type="scientific">candidate division WOR-3 bacterium</name>
    <dbReference type="NCBI Taxonomy" id="2052148"/>
    <lineage>
        <taxon>Bacteria</taxon>
        <taxon>Bacteria division WOR-3</taxon>
    </lineage>
</organism>
<reference evidence="1 2" key="1">
    <citation type="submission" date="2018-06" db="EMBL/GenBank/DDBJ databases">
        <title>Extensive metabolic versatility and redundancy in microbially diverse, dynamic hydrothermal sediments.</title>
        <authorList>
            <person name="Dombrowski N."/>
            <person name="Teske A."/>
            <person name="Baker B.J."/>
        </authorList>
    </citation>
    <scope>NUCLEOTIDE SEQUENCE [LARGE SCALE GENOMIC DNA]</scope>
    <source>
        <strain evidence="1">B36_G15</strain>
    </source>
</reference>